<dbReference type="InterPro" id="IPR003476">
    <property type="entry name" value="Glyco_hydro_42"/>
</dbReference>
<dbReference type="Pfam" id="PF08533">
    <property type="entry name" value="Glyco_hydro_42C"/>
    <property type="match status" value="1"/>
</dbReference>
<comment type="catalytic activity">
    <reaction evidence="1 8">
        <text>Hydrolysis of terminal non-reducing beta-D-galactose residues in beta-D-galactosides.</text>
        <dbReference type="EC" id="3.2.1.23"/>
    </reaction>
</comment>
<dbReference type="InterPro" id="IPR013739">
    <property type="entry name" value="Beta_galactosidase_C"/>
</dbReference>
<comment type="similarity">
    <text evidence="2 8">Belongs to the glycosyl hydrolase 42 family.</text>
</comment>
<dbReference type="PIRSF" id="PIRSF001084">
    <property type="entry name" value="B-galactosidase"/>
    <property type="match status" value="1"/>
</dbReference>
<dbReference type="GO" id="GO:0006012">
    <property type="term" value="P:galactose metabolic process"/>
    <property type="evidence" value="ECO:0007669"/>
    <property type="project" value="InterPro"/>
</dbReference>
<dbReference type="EMBL" id="QPJJ01000001">
    <property type="protein sequence ID" value="RCW77287.1"/>
    <property type="molecule type" value="Genomic_DNA"/>
</dbReference>
<name>A0A368YEH5_9BACI</name>
<evidence type="ECO:0000259" key="12">
    <source>
        <dbReference type="Pfam" id="PF08532"/>
    </source>
</evidence>
<comment type="caution">
    <text evidence="14">The sequence shown here is derived from an EMBL/GenBank/DDBJ whole genome shotgun (WGS) entry which is preliminary data.</text>
</comment>
<evidence type="ECO:0000313" key="14">
    <source>
        <dbReference type="EMBL" id="RCW77287.1"/>
    </source>
</evidence>
<dbReference type="SUPFAM" id="SSF52317">
    <property type="entry name" value="Class I glutamine amidotransferase-like"/>
    <property type="match status" value="1"/>
</dbReference>
<dbReference type="InterPro" id="IPR029062">
    <property type="entry name" value="Class_I_gatase-like"/>
</dbReference>
<evidence type="ECO:0000256" key="4">
    <source>
        <dbReference type="ARBA" id="ARBA00022723"/>
    </source>
</evidence>
<feature type="binding site" evidence="10">
    <location>
        <position position="151"/>
    </location>
    <ligand>
        <name>substrate</name>
    </ligand>
</feature>
<dbReference type="InterPro" id="IPR017853">
    <property type="entry name" value="GH"/>
</dbReference>
<feature type="active site" description="Nucleophile" evidence="9">
    <location>
        <position position="314"/>
    </location>
</feature>
<dbReference type="GO" id="GO:0004565">
    <property type="term" value="F:beta-galactosidase activity"/>
    <property type="evidence" value="ECO:0007669"/>
    <property type="project" value="UniProtKB-EC"/>
</dbReference>
<evidence type="ECO:0000256" key="10">
    <source>
        <dbReference type="PIRSR" id="PIRSR001084-2"/>
    </source>
</evidence>
<organism evidence="14 15">
    <name type="scientific">Saliterribacillus persicus</name>
    <dbReference type="NCBI Taxonomy" id="930114"/>
    <lineage>
        <taxon>Bacteria</taxon>
        <taxon>Bacillati</taxon>
        <taxon>Bacillota</taxon>
        <taxon>Bacilli</taxon>
        <taxon>Bacillales</taxon>
        <taxon>Bacillaceae</taxon>
        <taxon>Saliterribacillus</taxon>
    </lineage>
</organism>
<sequence length="682" mass="78574">MINKIINEEKITLGVCYYPEHWPEDLWEDDFKRMKELGFTYVRMSEFAWTIFEPKEGHFEFDLFDKAIALAGKYNLKVILGTPTATPPVWLTEKYPEVLNVSHNGVQFKHGSRRHYNYNSKKYQELSATIVTEMVTHYRDNPYVVGWQIDNELNCEISEFYAEADHMAFKNWAKEKYQSLDALNEAWGTVFWNQTYTSWDQVSLTLPTVNDTSNPHQALDEKRFFSDSTINFAKIQADIIRKLTKDQWVTTNGMFGHLDNHQLTEDIIDFYAYDSYPNFSKVIKDTSSKPLRDRKWSLNLSTVRGFGGNFAIFEQQSGPGGWVNRLEQPAPKPGQVKLWSYQSIAHGSEMVLYFRWRTATKGTEMYWHGINDYHNLPNRRIAEIETFSKEIEKVGPALYGSTYQAKVAILTDYQNSWDGEMDKWYGNFIGQSKEAWFKAFQYNHIPVDLTNINKKTTVDHLSKYDILIYPHAAILTKETAKLLTNYVEQGGKIVFGCRTGYKDLTGQPYQKAFPGYIADLVGITVSDFTLVGAYEAAPKVSLFNKDEQEALGFNEILHADNDDVEILGHFTNDYYAGEPALTKRNHGKGTAYYFGGVFSYEIAEKILADLKPDDYSEYFDLPESVELAVRKNDEKTFFILLNYASDAQPMKLKQPMIDCLTDEEVTGSLTLTAYDVKIYSFS</sequence>
<feature type="domain" description="Beta-galactosidase trimerisation" evidence="12">
    <location>
        <begin position="405"/>
        <end position="610"/>
    </location>
</feature>
<evidence type="ECO:0000256" key="5">
    <source>
        <dbReference type="ARBA" id="ARBA00022801"/>
    </source>
</evidence>
<dbReference type="Proteomes" id="UP000252585">
    <property type="component" value="Unassembled WGS sequence"/>
</dbReference>
<dbReference type="AlphaFoldDB" id="A0A368YEH5"/>
<feature type="domain" description="Beta-galactosidase C-terminal" evidence="13">
    <location>
        <begin position="625"/>
        <end position="680"/>
    </location>
</feature>
<accession>A0A368YEH5</accession>
<evidence type="ECO:0000256" key="3">
    <source>
        <dbReference type="ARBA" id="ARBA00012756"/>
    </source>
</evidence>
<dbReference type="RefSeq" id="WP_114351228.1">
    <property type="nucleotide sequence ID" value="NZ_QPJJ01000001.1"/>
</dbReference>
<dbReference type="Gene3D" id="3.40.50.880">
    <property type="match status" value="1"/>
</dbReference>
<keyword evidence="5 8" id="KW-0378">Hydrolase</keyword>
<evidence type="ECO:0000256" key="2">
    <source>
        <dbReference type="ARBA" id="ARBA00005940"/>
    </source>
</evidence>
<dbReference type="GO" id="GO:0046872">
    <property type="term" value="F:metal ion binding"/>
    <property type="evidence" value="ECO:0007669"/>
    <property type="project" value="UniProtKB-KW"/>
</dbReference>
<dbReference type="OrthoDB" id="9800974at2"/>
<keyword evidence="7 8" id="KW-0326">Glycosidase</keyword>
<feature type="binding site" evidence="10">
    <location>
        <position position="113"/>
    </location>
    <ligand>
        <name>substrate</name>
    </ligand>
</feature>
<feature type="active site" description="Proton donor" evidence="9">
    <location>
        <position position="152"/>
    </location>
</feature>
<evidence type="ECO:0000256" key="6">
    <source>
        <dbReference type="ARBA" id="ARBA00022833"/>
    </source>
</evidence>
<dbReference type="PANTHER" id="PTHR36447:SF2">
    <property type="entry name" value="BETA-GALACTOSIDASE YESZ"/>
    <property type="match status" value="1"/>
</dbReference>
<evidence type="ECO:0000259" key="11">
    <source>
        <dbReference type="Pfam" id="PF02449"/>
    </source>
</evidence>
<dbReference type="InterPro" id="IPR013780">
    <property type="entry name" value="Glyco_hydro_b"/>
</dbReference>
<evidence type="ECO:0000256" key="7">
    <source>
        <dbReference type="ARBA" id="ARBA00023295"/>
    </source>
</evidence>
<dbReference type="EC" id="3.2.1.23" evidence="3 8"/>
<evidence type="ECO:0000259" key="13">
    <source>
        <dbReference type="Pfam" id="PF08533"/>
    </source>
</evidence>
<gene>
    <name evidence="14" type="ORF">DFR57_101156</name>
</gene>
<keyword evidence="6" id="KW-0862">Zinc</keyword>
<evidence type="ECO:0000256" key="1">
    <source>
        <dbReference type="ARBA" id="ARBA00001412"/>
    </source>
</evidence>
<feature type="domain" description="Glycoside hydrolase family 42 N-terminal" evidence="11">
    <location>
        <begin position="16"/>
        <end position="393"/>
    </location>
</feature>
<dbReference type="SUPFAM" id="SSF51445">
    <property type="entry name" value="(Trans)glycosidases"/>
    <property type="match status" value="1"/>
</dbReference>
<dbReference type="InterPro" id="IPR013738">
    <property type="entry name" value="Beta_galactosidase_Trimer"/>
</dbReference>
<evidence type="ECO:0000256" key="9">
    <source>
        <dbReference type="PIRSR" id="PIRSR001084-1"/>
    </source>
</evidence>
<evidence type="ECO:0000313" key="15">
    <source>
        <dbReference type="Proteomes" id="UP000252585"/>
    </source>
</evidence>
<dbReference type="InterPro" id="IPR013529">
    <property type="entry name" value="Glyco_hydro_42_N"/>
</dbReference>
<dbReference type="Pfam" id="PF08532">
    <property type="entry name" value="Glyco_hydro_42M"/>
    <property type="match status" value="1"/>
</dbReference>
<dbReference type="Gene3D" id="3.20.20.80">
    <property type="entry name" value="Glycosidases"/>
    <property type="match status" value="1"/>
</dbReference>
<feature type="binding site" evidence="10">
    <location>
        <position position="322"/>
    </location>
    <ligand>
        <name>substrate</name>
    </ligand>
</feature>
<dbReference type="PANTHER" id="PTHR36447">
    <property type="entry name" value="BETA-GALACTOSIDASE GANA"/>
    <property type="match status" value="1"/>
</dbReference>
<evidence type="ECO:0000256" key="8">
    <source>
        <dbReference type="PIRNR" id="PIRNR001084"/>
    </source>
</evidence>
<dbReference type="GO" id="GO:0009341">
    <property type="term" value="C:beta-galactosidase complex"/>
    <property type="evidence" value="ECO:0007669"/>
    <property type="project" value="InterPro"/>
</dbReference>
<dbReference type="Gene3D" id="2.60.40.1180">
    <property type="entry name" value="Golgi alpha-mannosidase II"/>
    <property type="match status" value="1"/>
</dbReference>
<dbReference type="CDD" id="cd03143">
    <property type="entry name" value="A4_beta-galactosidase_middle_domain"/>
    <property type="match status" value="1"/>
</dbReference>
<proteinExistence type="inferred from homology"/>
<dbReference type="Pfam" id="PF02449">
    <property type="entry name" value="Glyco_hydro_42"/>
    <property type="match status" value="1"/>
</dbReference>
<protein>
    <recommendedName>
        <fullName evidence="3 8">Beta-galactosidase</fullName>
        <shortName evidence="8">Beta-gal</shortName>
        <ecNumber evidence="3 8">3.2.1.23</ecNumber>
    </recommendedName>
</protein>
<keyword evidence="15" id="KW-1185">Reference proteome</keyword>
<reference evidence="14 15" key="1">
    <citation type="submission" date="2018-07" db="EMBL/GenBank/DDBJ databases">
        <title>Genomic Encyclopedia of Type Strains, Phase IV (KMG-IV): sequencing the most valuable type-strain genomes for metagenomic binning, comparative biology and taxonomic classification.</title>
        <authorList>
            <person name="Goeker M."/>
        </authorList>
    </citation>
    <scope>NUCLEOTIDE SEQUENCE [LARGE SCALE GENOMIC DNA]</scope>
    <source>
        <strain evidence="14 15">DSM 27696</strain>
    </source>
</reference>
<keyword evidence="4" id="KW-0479">Metal-binding</keyword>